<dbReference type="GO" id="GO:0005524">
    <property type="term" value="F:ATP binding"/>
    <property type="evidence" value="ECO:0007669"/>
    <property type="project" value="UniProtKB-KW"/>
</dbReference>
<dbReference type="FunFam" id="3.40.50.300:FF:001726">
    <property type="entry name" value="Multidrug resistance-associated protein 4"/>
    <property type="match status" value="1"/>
</dbReference>
<feature type="region of interest" description="Disordered" evidence="9">
    <location>
        <begin position="1"/>
        <end position="23"/>
    </location>
</feature>
<evidence type="ECO:0000256" key="8">
    <source>
        <dbReference type="ARBA" id="ARBA00023136"/>
    </source>
</evidence>
<dbReference type="PANTHER" id="PTHR24223">
    <property type="entry name" value="ATP-BINDING CASSETTE SUB-FAMILY C"/>
    <property type="match status" value="1"/>
</dbReference>
<evidence type="ECO:0000313" key="12">
    <source>
        <dbReference type="Proteomes" id="UP001152795"/>
    </source>
</evidence>
<keyword evidence="12" id="KW-1185">Reference proteome</keyword>
<feature type="transmembrane region" description="Helical" evidence="10">
    <location>
        <begin position="215"/>
        <end position="235"/>
    </location>
</feature>
<dbReference type="InterPro" id="IPR003593">
    <property type="entry name" value="AAA+_ATPase"/>
</dbReference>
<dbReference type="GO" id="GO:0140359">
    <property type="term" value="F:ABC-type transporter activity"/>
    <property type="evidence" value="ECO:0007669"/>
    <property type="project" value="InterPro"/>
</dbReference>
<dbReference type="AlphaFoldDB" id="A0A6S7GNV5"/>
<evidence type="ECO:0000256" key="9">
    <source>
        <dbReference type="SAM" id="MobiDB-lite"/>
    </source>
</evidence>
<protein>
    <submittedName>
        <fullName evidence="11">Multidrug resistance-associated 4</fullName>
    </submittedName>
</protein>
<dbReference type="Proteomes" id="UP001152795">
    <property type="component" value="Unassembled WGS sequence"/>
</dbReference>
<dbReference type="SUPFAM" id="SSF90123">
    <property type="entry name" value="ABC transporter transmembrane region"/>
    <property type="match status" value="1"/>
</dbReference>
<name>A0A6S7GNV5_PARCT</name>
<evidence type="ECO:0000256" key="4">
    <source>
        <dbReference type="ARBA" id="ARBA00022692"/>
    </source>
</evidence>
<keyword evidence="3" id="KW-0813">Transport</keyword>
<comment type="caution">
    <text evidence="11">The sequence shown here is derived from an EMBL/GenBank/DDBJ whole genome shotgun (WGS) entry which is preliminary data.</text>
</comment>
<dbReference type="EMBL" id="CACRXK020002623">
    <property type="protein sequence ID" value="CAB3995224.1"/>
    <property type="molecule type" value="Genomic_DNA"/>
</dbReference>
<dbReference type="PANTHER" id="PTHR24223:SF456">
    <property type="entry name" value="MULTIDRUG RESISTANCE-ASSOCIATED PROTEIN LETHAL(2)03659"/>
    <property type="match status" value="1"/>
</dbReference>
<evidence type="ECO:0000256" key="1">
    <source>
        <dbReference type="ARBA" id="ARBA00004141"/>
    </source>
</evidence>
<dbReference type="Pfam" id="PF00664">
    <property type="entry name" value="ABC_membrane"/>
    <property type="match status" value="1"/>
</dbReference>
<dbReference type="InterPro" id="IPR050173">
    <property type="entry name" value="ABC_transporter_C-like"/>
</dbReference>
<dbReference type="Gene3D" id="1.20.1560.10">
    <property type="entry name" value="ABC transporter type 1, transmembrane domain"/>
    <property type="match status" value="1"/>
</dbReference>
<feature type="compositionally biased region" description="Acidic residues" evidence="9">
    <location>
        <begin position="644"/>
        <end position="654"/>
    </location>
</feature>
<dbReference type="Gene3D" id="3.40.50.300">
    <property type="entry name" value="P-loop containing nucleotide triphosphate hydrolases"/>
    <property type="match status" value="1"/>
</dbReference>
<gene>
    <name evidence="11" type="ORF">PACLA_8A022868</name>
</gene>
<evidence type="ECO:0000256" key="7">
    <source>
        <dbReference type="ARBA" id="ARBA00022989"/>
    </source>
</evidence>
<accession>A0A6S7GNV5</accession>
<evidence type="ECO:0000313" key="11">
    <source>
        <dbReference type="EMBL" id="CAB3995224.1"/>
    </source>
</evidence>
<evidence type="ECO:0000256" key="5">
    <source>
        <dbReference type="ARBA" id="ARBA00022741"/>
    </source>
</evidence>
<keyword evidence="6" id="KW-0067">ATP-binding</keyword>
<feature type="region of interest" description="Disordered" evidence="9">
    <location>
        <begin position="644"/>
        <end position="665"/>
    </location>
</feature>
<dbReference type="SUPFAM" id="SSF52540">
    <property type="entry name" value="P-loop containing nucleoside triphosphate hydrolases"/>
    <property type="match status" value="1"/>
</dbReference>
<dbReference type="InterPro" id="IPR036640">
    <property type="entry name" value="ABC1_TM_sf"/>
</dbReference>
<dbReference type="InterPro" id="IPR027417">
    <property type="entry name" value="P-loop_NTPase"/>
</dbReference>
<reference evidence="11" key="1">
    <citation type="submission" date="2020-04" db="EMBL/GenBank/DDBJ databases">
        <authorList>
            <person name="Alioto T."/>
            <person name="Alioto T."/>
            <person name="Gomez Garrido J."/>
        </authorList>
    </citation>
    <scope>NUCLEOTIDE SEQUENCE</scope>
    <source>
        <strain evidence="11">A484AB</strain>
    </source>
</reference>
<dbReference type="GO" id="GO:0016887">
    <property type="term" value="F:ATP hydrolysis activity"/>
    <property type="evidence" value="ECO:0007669"/>
    <property type="project" value="InterPro"/>
</dbReference>
<feature type="transmembrane region" description="Helical" evidence="10">
    <location>
        <begin position="90"/>
        <end position="111"/>
    </location>
</feature>
<comment type="similarity">
    <text evidence="2">Belongs to the ABC transporter superfamily. ABCC family. Conjugate transporter (TC 3.A.1.208) subfamily.</text>
</comment>
<keyword evidence="8 10" id="KW-0472">Membrane</keyword>
<evidence type="ECO:0000256" key="10">
    <source>
        <dbReference type="SAM" id="Phobius"/>
    </source>
</evidence>
<feature type="transmembrane region" description="Helical" evidence="10">
    <location>
        <begin position="141"/>
        <end position="164"/>
    </location>
</feature>
<dbReference type="PROSITE" id="PS50893">
    <property type="entry name" value="ABC_TRANSPORTER_2"/>
    <property type="match status" value="1"/>
</dbReference>
<comment type="subcellular location">
    <subcellularLocation>
        <location evidence="1">Membrane</location>
        <topology evidence="1">Multi-pass membrane protein</topology>
    </subcellularLocation>
</comment>
<feature type="transmembrane region" description="Helical" evidence="10">
    <location>
        <begin position="358"/>
        <end position="383"/>
    </location>
</feature>
<keyword evidence="5" id="KW-0547">Nucleotide-binding</keyword>
<evidence type="ECO:0000256" key="6">
    <source>
        <dbReference type="ARBA" id="ARBA00022840"/>
    </source>
</evidence>
<proteinExistence type="inferred from homology"/>
<dbReference type="SMART" id="SM00382">
    <property type="entry name" value="AAA"/>
    <property type="match status" value="1"/>
</dbReference>
<organism evidence="11 12">
    <name type="scientific">Paramuricea clavata</name>
    <name type="common">Red gorgonian</name>
    <name type="synonym">Violescent sea-whip</name>
    <dbReference type="NCBI Taxonomy" id="317549"/>
    <lineage>
        <taxon>Eukaryota</taxon>
        <taxon>Metazoa</taxon>
        <taxon>Cnidaria</taxon>
        <taxon>Anthozoa</taxon>
        <taxon>Octocorallia</taxon>
        <taxon>Malacalcyonacea</taxon>
        <taxon>Plexauridae</taxon>
        <taxon>Paramuricea</taxon>
    </lineage>
</organism>
<keyword evidence="7 10" id="KW-1133">Transmembrane helix</keyword>
<dbReference type="InterPro" id="IPR017871">
    <property type="entry name" value="ABC_transporter-like_CS"/>
</dbReference>
<dbReference type="PROSITE" id="PS50929">
    <property type="entry name" value="ABC_TM1F"/>
    <property type="match status" value="1"/>
</dbReference>
<dbReference type="FunFam" id="1.20.1560.10:FF:000026">
    <property type="entry name" value="Multidrug resistance-associated protein lethal(2)03659"/>
    <property type="match status" value="1"/>
</dbReference>
<dbReference type="InterPro" id="IPR011527">
    <property type="entry name" value="ABC1_TM_dom"/>
</dbReference>
<feature type="transmembrane region" description="Helical" evidence="10">
    <location>
        <begin position="241"/>
        <end position="261"/>
    </location>
</feature>
<dbReference type="OrthoDB" id="6500128at2759"/>
<keyword evidence="4 10" id="KW-0812">Transmembrane</keyword>
<dbReference type="InterPro" id="IPR003439">
    <property type="entry name" value="ABC_transporter-like_ATP-bd"/>
</dbReference>
<dbReference type="GO" id="GO:0016020">
    <property type="term" value="C:membrane"/>
    <property type="evidence" value="ECO:0007669"/>
    <property type="project" value="UniProtKB-SubCell"/>
</dbReference>
<sequence>MSFLTSHVPRSLMEQQDSSQPLNNPARIANVISRQLTQGWLNNLFKKGNKGELEDSDIYDVLPEDATQGLADELESHWNKEKMTKEKPTLFTPFAKFLGFSYLSNLIYMFLKEGFRLVQPIYIGKLVAYFTVGSNEEKWKAYLYAGIVIACALGEAIVHHPMFLGVMRAGMHLRIATSALIYRKALKMSHSSLGETTTGKIVNLITNDVQKLDQVAFFLLYLIVAPFLIGATSYLCWREMGISFLPGLVLLLLLVPFQAWIGRFFASLKLKSAAFTDQRIGIMNEVICAMRIIKMYTWEDSFNELVGKVRKQESDKIKRTSRFRALNASIFIIAIPIMSLAMFVTYVQTGNTLTSEKVFTVIGIFMSARVVMTIFVPNSIMFLKEGGVSMKRIQEFLLMDEGVVPELDETRKIRREAIVNRINASWDKDRDETLTEISFKVSPGELLMVIGPVGSGKSSLLMALLYELPLTSGEIHMSRNIAYVSQSAWVFSGTLKENVLFGQPYNREKYNKVIKACALDKDIKDLHNGDQTFIGERGVTLSGGQRARVNLARAVYYDADIYLMDDPLSAVDSIVGRHIFDQCIRGMLKSKVCILVSHQLQYLKNSDSILCLHEGKVVGYGNLEYLIQIGVDIVSLVQPEEDEDRSLVDSEDVVPDEKSEKPTRPTSLLLKQRLELQRSLSTPPHERINNKQLLDMYISRSKKKNPQRQSWHPVAIGSFTPQGSRRYPDVNDTRSMYIMPGGRDSVLMAGDSMLNLETCSNHGSNLTIHSVDLPSFSAHLLHTAFPRKRRSSSIASAASASMLDLEMGQLHGDGLLAFVAHVTSLLRPELAQKIGATLIGKLEN</sequence>
<dbReference type="Pfam" id="PF00005">
    <property type="entry name" value="ABC_tran"/>
    <property type="match status" value="1"/>
</dbReference>
<evidence type="ECO:0000256" key="2">
    <source>
        <dbReference type="ARBA" id="ARBA00009726"/>
    </source>
</evidence>
<feature type="transmembrane region" description="Helical" evidence="10">
    <location>
        <begin position="325"/>
        <end position="346"/>
    </location>
</feature>
<feature type="non-terminal residue" evidence="11">
    <location>
        <position position="1"/>
    </location>
</feature>
<dbReference type="CDD" id="cd03250">
    <property type="entry name" value="ABCC_MRP_domain1"/>
    <property type="match status" value="1"/>
</dbReference>
<feature type="compositionally biased region" description="Polar residues" evidence="9">
    <location>
        <begin position="13"/>
        <end position="23"/>
    </location>
</feature>
<dbReference type="PROSITE" id="PS00211">
    <property type="entry name" value="ABC_TRANSPORTER_1"/>
    <property type="match status" value="1"/>
</dbReference>
<evidence type="ECO:0000256" key="3">
    <source>
        <dbReference type="ARBA" id="ARBA00022448"/>
    </source>
</evidence>